<reference evidence="2 3" key="1">
    <citation type="submission" date="2016-05" db="EMBL/GenBank/DDBJ databases">
        <authorList>
            <person name="Lavstsen T."/>
            <person name="Jespersen J.S."/>
        </authorList>
    </citation>
    <scope>NUCLEOTIDE SEQUENCE [LARGE SCALE GENOMIC DNA]</scope>
    <source>
        <strain evidence="2 3">KCJ1736</strain>
    </source>
</reference>
<feature type="signal peptide" evidence="1">
    <location>
        <begin position="1"/>
        <end position="20"/>
    </location>
</feature>
<evidence type="ECO:0000313" key="2">
    <source>
        <dbReference type="EMBL" id="OAE45816.1"/>
    </source>
</evidence>
<gene>
    <name evidence="2" type="ORF">A7J57_24775</name>
</gene>
<accession>A0A176XBE9</accession>
<dbReference type="EMBL" id="LXPS01000012">
    <property type="protein sequence ID" value="OAE45816.1"/>
    <property type="molecule type" value="Genomic_DNA"/>
</dbReference>
<feature type="chain" id="PRO_5008053258" evidence="1">
    <location>
        <begin position="21"/>
        <end position="177"/>
    </location>
</feature>
<dbReference type="RefSeq" id="WP_063949170.1">
    <property type="nucleotide sequence ID" value="NZ_LXPS01000012.1"/>
</dbReference>
<protein>
    <submittedName>
        <fullName evidence="2">Uncharacterized protein</fullName>
    </submittedName>
</protein>
<keyword evidence="1" id="KW-0732">Signal</keyword>
<comment type="caution">
    <text evidence="2">The sequence shown here is derived from an EMBL/GenBank/DDBJ whole genome shotgun (WGS) entry which is preliminary data.</text>
</comment>
<sequence length="177" mass="19649">MKRLFYCLFLLVALSHPSWSRDLSGAEQDSLLKQIERFDAALNAQDFELVGKTVPPKIFESIAKDAGVTVEQLRTALTAQMQMALAAVKITEFSMDKQAITYAQTPDGTPYALVPTKTVMETGGQTIEAKSHTLAMLDGADWYLLRVTDQQQVSILRKVYPSFADVKFPEGSMEPVK</sequence>
<dbReference type="AlphaFoldDB" id="A0A176XBE9"/>
<evidence type="ECO:0000313" key="3">
    <source>
        <dbReference type="Proteomes" id="UP000077098"/>
    </source>
</evidence>
<proteinExistence type="predicted"/>
<organism evidence="2 3">
    <name type="scientific">Agrobacterium tumefaciens</name>
    <dbReference type="NCBI Taxonomy" id="358"/>
    <lineage>
        <taxon>Bacteria</taxon>
        <taxon>Pseudomonadati</taxon>
        <taxon>Pseudomonadota</taxon>
        <taxon>Alphaproteobacteria</taxon>
        <taxon>Hyphomicrobiales</taxon>
        <taxon>Rhizobiaceae</taxon>
        <taxon>Rhizobium/Agrobacterium group</taxon>
        <taxon>Agrobacterium</taxon>
        <taxon>Agrobacterium tumefaciens complex</taxon>
    </lineage>
</organism>
<name>A0A176XBE9_AGRTU</name>
<evidence type="ECO:0000256" key="1">
    <source>
        <dbReference type="SAM" id="SignalP"/>
    </source>
</evidence>
<dbReference type="Proteomes" id="UP000077098">
    <property type="component" value="Unassembled WGS sequence"/>
</dbReference>